<reference evidence="1" key="1">
    <citation type="journal article" date="2023" name="Mol. Phylogenet. Evol.">
        <title>Genome-scale phylogeny and comparative genomics of the fungal order Sordariales.</title>
        <authorList>
            <person name="Hensen N."/>
            <person name="Bonometti L."/>
            <person name="Westerberg I."/>
            <person name="Brannstrom I.O."/>
            <person name="Guillou S."/>
            <person name="Cros-Aarteil S."/>
            <person name="Calhoun S."/>
            <person name="Haridas S."/>
            <person name="Kuo A."/>
            <person name="Mondo S."/>
            <person name="Pangilinan J."/>
            <person name="Riley R."/>
            <person name="LaButti K."/>
            <person name="Andreopoulos B."/>
            <person name="Lipzen A."/>
            <person name="Chen C."/>
            <person name="Yan M."/>
            <person name="Daum C."/>
            <person name="Ng V."/>
            <person name="Clum A."/>
            <person name="Steindorff A."/>
            <person name="Ohm R.A."/>
            <person name="Martin F."/>
            <person name="Silar P."/>
            <person name="Natvig D.O."/>
            <person name="Lalanne C."/>
            <person name="Gautier V."/>
            <person name="Ament-Velasquez S.L."/>
            <person name="Kruys A."/>
            <person name="Hutchinson M.I."/>
            <person name="Powell A.J."/>
            <person name="Barry K."/>
            <person name="Miller A.N."/>
            <person name="Grigoriev I.V."/>
            <person name="Debuchy R."/>
            <person name="Gladieux P."/>
            <person name="Hiltunen Thoren M."/>
            <person name="Johannesson H."/>
        </authorList>
    </citation>
    <scope>NUCLEOTIDE SEQUENCE</scope>
    <source>
        <strain evidence="1">CBS 892.96</strain>
    </source>
</reference>
<proteinExistence type="predicted"/>
<reference evidence="1" key="2">
    <citation type="submission" date="2023-05" db="EMBL/GenBank/DDBJ databases">
        <authorList>
            <consortium name="Lawrence Berkeley National Laboratory"/>
            <person name="Steindorff A."/>
            <person name="Hensen N."/>
            <person name="Bonometti L."/>
            <person name="Westerberg I."/>
            <person name="Brannstrom I.O."/>
            <person name="Guillou S."/>
            <person name="Cros-Aarteil S."/>
            <person name="Calhoun S."/>
            <person name="Haridas S."/>
            <person name="Kuo A."/>
            <person name="Mondo S."/>
            <person name="Pangilinan J."/>
            <person name="Riley R."/>
            <person name="Labutti K."/>
            <person name="Andreopoulos B."/>
            <person name="Lipzen A."/>
            <person name="Chen C."/>
            <person name="Yanf M."/>
            <person name="Daum C."/>
            <person name="Ng V."/>
            <person name="Clum A."/>
            <person name="Ohm R."/>
            <person name="Martin F."/>
            <person name="Silar P."/>
            <person name="Natvig D."/>
            <person name="Lalanne C."/>
            <person name="Gautier V."/>
            <person name="Ament-Velasquez S.L."/>
            <person name="Kruys A."/>
            <person name="Hutchinson M.I."/>
            <person name="Powell A.J."/>
            <person name="Barry K."/>
            <person name="Miller A.N."/>
            <person name="Grigoriev I.V."/>
            <person name="Debuchy R."/>
            <person name="Gladieux P."/>
            <person name="Thoren M.H."/>
            <person name="Johannesson H."/>
        </authorList>
    </citation>
    <scope>NUCLEOTIDE SEQUENCE</scope>
    <source>
        <strain evidence="1">CBS 892.96</strain>
    </source>
</reference>
<sequence length="254" mass="28213">MRAVGLERDRDGFAAERTDSSMIARRARPAVTYSCLHLGESLRVGQADALLERFIVFGSSDAIRMRQEENIRSRPVALPLPTPEEPVKSRLLWSTSKSRHLSPTCPCWHSLGEHGLENPNVQAFDGGSHTEIPLMYHFSPKETRAANTNGRWQLGADGRDVVDATCSIQLRNSQNPIEARKEVVTVVLAAQLFRTVHSTVWAIMDGNPHTHPQGSPLQGLPPERRCRSKSLKLEGNEYGLISPQTLSYSQVNSI</sequence>
<keyword evidence="2" id="KW-1185">Reference proteome</keyword>
<dbReference type="Proteomes" id="UP001302321">
    <property type="component" value="Unassembled WGS sequence"/>
</dbReference>
<dbReference type="EMBL" id="MU866213">
    <property type="protein sequence ID" value="KAK4175989.1"/>
    <property type="molecule type" value="Genomic_DNA"/>
</dbReference>
<evidence type="ECO:0000313" key="2">
    <source>
        <dbReference type="Proteomes" id="UP001302321"/>
    </source>
</evidence>
<protein>
    <submittedName>
        <fullName evidence="1">Uncharacterized protein</fullName>
    </submittedName>
</protein>
<gene>
    <name evidence="1" type="ORF">QBC36DRAFT_353427</name>
</gene>
<comment type="caution">
    <text evidence="1">The sequence shown here is derived from an EMBL/GenBank/DDBJ whole genome shotgun (WGS) entry which is preliminary data.</text>
</comment>
<organism evidence="1 2">
    <name type="scientific">Triangularia setosa</name>
    <dbReference type="NCBI Taxonomy" id="2587417"/>
    <lineage>
        <taxon>Eukaryota</taxon>
        <taxon>Fungi</taxon>
        <taxon>Dikarya</taxon>
        <taxon>Ascomycota</taxon>
        <taxon>Pezizomycotina</taxon>
        <taxon>Sordariomycetes</taxon>
        <taxon>Sordariomycetidae</taxon>
        <taxon>Sordariales</taxon>
        <taxon>Podosporaceae</taxon>
        <taxon>Triangularia</taxon>
    </lineage>
</organism>
<name>A0AAN7A7B5_9PEZI</name>
<evidence type="ECO:0000313" key="1">
    <source>
        <dbReference type="EMBL" id="KAK4175989.1"/>
    </source>
</evidence>
<dbReference type="AlphaFoldDB" id="A0AAN7A7B5"/>
<accession>A0AAN7A7B5</accession>